<evidence type="ECO:0000259" key="3">
    <source>
        <dbReference type="Pfam" id="PF13556"/>
    </source>
</evidence>
<evidence type="ECO:0000259" key="4">
    <source>
        <dbReference type="Pfam" id="PF17853"/>
    </source>
</evidence>
<proteinExistence type="inferred from homology"/>
<dbReference type="PANTHER" id="PTHR33744">
    <property type="entry name" value="CARBOHYDRATE DIACID REGULATOR"/>
    <property type="match status" value="1"/>
</dbReference>
<evidence type="ECO:0000313" key="5">
    <source>
        <dbReference type="EMBL" id="MST75260.1"/>
    </source>
</evidence>
<dbReference type="EMBL" id="VUNI01000015">
    <property type="protein sequence ID" value="MST75260.1"/>
    <property type="molecule type" value="Genomic_DNA"/>
</dbReference>
<name>A0A6L5YS27_9FIRM</name>
<dbReference type="InterPro" id="IPR009057">
    <property type="entry name" value="Homeodomain-like_sf"/>
</dbReference>
<reference evidence="5 6" key="1">
    <citation type="submission" date="2019-08" db="EMBL/GenBank/DDBJ databases">
        <title>In-depth cultivation of the pig gut microbiome towards novel bacterial diversity and tailored functional studies.</title>
        <authorList>
            <person name="Wylensek D."/>
            <person name="Hitch T.C.A."/>
            <person name="Clavel T."/>
        </authorList>
    </citation>
    <scope>NUCLEOTIDE SEQUENCE [LARGE SCALE GENOMIC DNA]</scope>
    <source>
        <strain evidence="5 6">MUC/MUC-530-WT-4D</strain>
    </source>
</reference>
<dbReference type="Gene3D" id="1.10.10.2840">
    <property type="entry name" value="PucR C-terminal helix-turn-helix domain"/>
    <property type="match status" value="1"/>
</dbReference>
<accession>A0A6L5YS27</accession>
<dbReference type="AlphaFoldDB" id="A0A6L5YS27"/>
<dbReference type="RefSeq" id="WP_154430221.1">
    <property type="nucleotide sequence ID" value="NZ_VUNI01000015.1"/>
</dbReference>
<keyword evidence="6" id="KW-1185">Reference proteome</keyword>
<evidence type="ECO:0000259" key="2">
    <source>
        <dbReference type="Pfam" id="PF07905"/>
    </source>
</evidence>
<protein>
    <recommendedName>
        <fullName evidence="7">PucR family transcriptional regulator</fullName>
    </recommendedName>
</protein>
<sequence length="382" mass="44540">MVYVKDLMELDYFKKNRLTLVAGMNGLKRIVKRPNIAQLMNFNEWMAGGEFLLVNGVGLHLDQTDQLLKLIENAQKGKAACIAFEISDTYLPVIPAEAKDLADQLKLPIFTLSWDVPFGEILNTVYDYIIRKQMEESRILELMQNVLFADINEEYILEQAAFYGFHLETPHCVLIGDCIPDKHHEEIYTYIQRCLHTGFHNSEKAMVMNHNGHIVAFLPEQEHLTETLEHVISQTTTVFPDVHVIFGIGNYYKQLSSYRNSYYEAVSAFRFLQSNQTQNIIFYDDLGLLRLIDDSNQGEKIRTYVYSYLAPLMSSEHTVLIETLDQFQMDNFNISKAAEHLFIHRNTLLQRLEKIYSLLQIDISDYNVRREIMNVMYLRHFI</sequence>
<evidence type="ECO:0000313" key="6">
    <source>
        <dbReference type="Proteomes" id="UP000474024"/>
    </source>
</evidence>
<dbReference type="InterPro" id="IPR012914">
    <property type="entry name" value="PucR_dom"/>
</dbReference>
<dbReference type="PANTHER" id="PTHR33744:SF1">
    <property type="entry name" value="DNA-BINDING TRANSCRIPTIONAL ACTIVATOR ADER"/>
    <property type="match status" value="1"/>
</dbReference>
<organism evidence="5 6">
    <name type="scientific">Roseburia porci</name>
    <dbReference type="NCBI Taxonomy" id="2605790"/>
    <lineage>
        <taxon>Bacteria</taxon>
        <taxon>Bacillati</taxon>
        <taxon>Bacillota</taxon>
        <taxon>Clostridia</taxon>
        <taxon>Lachnospirales</taxon>
        <taxon>Lachnospiraceae</taxon>
        <taxon>Roseburia</taxon>
    </lineage>
</organism>
<feature type="domain" description="Purine catabolism PurC-like" evidence="2">
    <location>
        <begin position="6"/>
        <end position="129"/>
    </location>
</feature>
<dbReference type="InterPro" id="IPR025736">
    <property type="entry name" value="PucR_C-HTH_dom"/>
</dbReference>
<comment type="caution">
    <text evidence="5">The sequence shown here is derived from an EMBL/GenBank/DDBJ whole genome shotgun (WGS) entry which is preliminary data.</text>
</comment>
<dbReference type="InterPro" id="IPR051448">
    <property type="entry name" value="CdaR-like_regulators"/>
</dbReference>
<dbReference type="SUPFAM" id="SSF46689">
    <property type="entry name" value="Homeodomain-like"/>
    <property type="match status" value="1"/>
</dbReference>
<gene>
    <name evidence="5" type="ORF">FYJ75_09530</name>
</gene>
<dbReference type="InterPro" id="IPR041522">
    <property type="entry name" value="CdaR_GGDEF"/>
</dbReference>
<dbReference type="Proteomes" id="UP000474024">
    <property type="component" value="Unassembled WGS sequence"/>
</dbReference>
<dbReference type="InterPro" id="IPR042070">
    <property type="entry name" value="PucR_C-HTH_sf"/>
</dbReference>
<dbReference type="Pfam" id="PF07905">
    <property type="entry name" value="PucR"/>
    <property type="match status" value="1"/>
</dbReference>
<feature type="domain" description="CdaR GGDEF-like" evidence="4">
    <location>
        <begin position="153"/>
        <end position="270"/>
    </location>
</feature>
<dbReference type="Pfam" id="PF17853">
    <property type="entry name" value="GGDEF_2"/>
    <property type="match status" value="1"/>
</dbReference>
<feature type="domain" description="PucR C-terminal helix-turn-helix" evidence="3">
    <location>
        <begin position="320"/>
        <end position="370"/>
    </location>
</feature>
<evidence type="ECO:0008006" key="7">
    <source>
        <dbReference type="Google" id="ProtNLM"/>
    </source>
</evidence>
<dbReference type="Pfam" id="PF13556">
    <property type="entry name" value="HTH_30"/>
    <property type="match status" value="1"/>
</dbReference>
<evidence type="ECO:0000256" key="1">
    <source>
        <dbReference type="ARBA" id="ARBA00006754"/>
    </source>
</evidence>
<comment type="similarity">
    <text evidence="1">Belongs to the CdaR family.</text>
</comment>